<sequence>MCLVVDCVERCVKLVNNDHDNPKYCLLQKLTGLIFNCTIDVYPVFSLMEMLKFLFLMILQADSNSKDYFSCIVVVRFDAYPQRNYIENNWIVFKNVQFSVERRLNLSRGMCSAGYCACINLTDLADSLRL</sequence>
<keyword evidence="2" id="KW-1185">Reference proteome</keyword>
<evidence type="ECO:0000313" key="2">
    <source>
        <dbReference type="Proteomes" id="UP000267096"/>
    </source>
</evidence>
<dbReference type="EMBL" id="UYRR01008463">
    <property type="protein sequence ID" value="VDK24320.1"/>
    <property type="molecule type" value="Genomic_DNA"/>
</dbReference>
<protein>
    <submittedName>
        <fullName evidence="3">Ovule protein</fullName>
    </submittedName>
</protein>
<dbReference type="WBParaSite" id="ASIM_0000489001-mRNA-1">
    <property type="protein sequence ID" value="ASIM_0000489001-mRNA-1"/>
    <property type="gene ID" value="ASIM_0000489001"/>
</dbReference>
<reference evidence="1 2" key="2">
    <citation type="submission" date="2018-11" db="EMBL/GenBank/DDBJ databases">
        <authorList>
            <consortium name="Pathogen Informatics"/>
        </authorList>
    </citation>
    <scope>NUCLEOTIDE SEQUENCE [LARGE SCALE GENOMIC DNA]</scope>
</reference>
<dbReference type="AlphaFoldDB" id="A0A0M3JBB6"/>
<dbReference type="OrthoDB" id="40579at2759"/>
<evidence type="ECO:0000313" key="3">
    <source>
        <dbReference type="WBParaSite" id="ASIM_0000489001-mRNA-1"/>
    </source>
</evidence>
<proteinExistence type="predicted"/>
<name>A0A0M3JBB6_ANISI</name>
<gene>
    <name evidence="1" type="ORF">ASIM_LOCUS4702</name>
</gene>
<organism evidence="3">
    <name type="scientific">Anisakis simplex</name>
    <name type="common">Herring worm</name>
    <dbReference type="NCBI Taxonomy" id="6269"/>
    <lineage>
        <taxon>Eukaryota</taxon>
        <taxon>Metazoa</taxon>
        <taxon>Ecdysozoa</taxon>
        <taxon>Nematoda</taxon>
        <taxon>Chromadorea</taxon>
        <taxon>Rhabditida</taxon>
        <taxon>Spirurina</taxon>
        <taxon>Ascaridomorpha</taxon>
        <taxon>Ascaridoidea</taxon>
        <taxon>Anisakidae</taxon>
        <taxon>Anisakis</taxon>
        <taxon>Anisakis simplex complex</taxon>
    </lineage>
</organism>
<dbReference type="Proteomes" id="UP000267096">
    <property type="component" value="Unassembled WGS sequence"/>
</dbReference>
<accession>A0A0M3JBB6</accession>
<evidence type="ECO:0000313" key="1">
    <source>
        <dbReference type="EMBL" id="VDK24320.1"/>
    </source>
</evidence>
<reference evidence="3" key="1">
    <citation type="submission" date="2017-02" db="UniProtKB">
        <authorList>
            <consortium name="WormBaseParasite"/>
        </authorList>
    </citation>
    <scope>IDENTIFICATION</scope>
</reference>